<keyword evidence="2" id="KW-0472">Membrane</keyword>
<dbReference type="InterPro" id="IPR023365">
    <property type="entry name" value="Sortase_dom-sf"/>
</dbReference>
<proteinExistence type="predicted"/>
<organism evidence="3 4">
    <name type="scientific">Candidatus Gemmiger avicola</name>
    <dbReference type="NCBI Taxonomy" id="2838605"/>
    <lineage>
        <taxon>Bacteria</taxon>
        <taxon>Bacillati</taxon>
        <taxon>Bacillota</taxon>
        <taxon>Clostridia</taxon>
        <taxon>Eubacteriales</taxon>
        <taxon>Gemmiger</taxon>
    </lineage>
</organism>
<name>A0A9D2S3X8_9FIRM</name>
<evidence type="ECO:0000256" key="2">
    <source>
        <dbReference type="SAM" id="Phobius"/>
    </source>
</evidence>
<dbReference type="Gene3D" id="2.40.260.10">
    <property type="entry name" value="Sortase"/>
    <property type="match status" value="1"/>
</dbReference>
<dbReference type="AlphaFoldDB" id="A0A9D2S3X8"/>
<feature type="compositionally biased region" description="Low complexity" evidence="1">
    <location>
        <begin position="784"/>
        <end position="801"/>
    </location>
</feature>
<feature type="region of interest" description="Disordered" evidence="1">
    <location>
        <begin position="393"/>
        <end position="419"/>
    </location>
</feature>
<protein>
    <submittedName>
        <fullName evidence="3">SpoIID/LytB domain-containing protein</fullName>
    </submittedName>
</protein>
<feature type="compositionally biased region" description="Low complexity" evidence="1">
    <location>
        <begin position="323"/>
        <end position="340"/>
    </location>
</feature>
<accession>A0A9D2S3X8</accession>
<gene>
    <name evidence="3" type="ORF">H9945_04630</name>
</gene>
<feature type="compositionally biased region" description="Low complexity" evidence="1">
    <location>
        <begin position="809"/>
        <end position="825"/>
    </location>
</feature>
<dbReference type="GO" id="GO:0030435">
    <property type="term" value="P:sporulation resulting in formation of a cellular spore"/>
    <property type="evidence" value="ECO:0007669"/>
    <property type="project" value="InterPro"/>
</dbReference>
<sequence>MLASQMSILRVFGLPEAEISAVVRAAEAEGCPGLRLLERDGEFAVCLQVSAPTQAMADEYCEKWTQKLRARLGDAVYGTGEASLARATLDALLKKRRLLVAADETTGRLLGALLQPLEHSEAAYDFGTHTWADAAMARKLVTPPAILQKFPGDVLQAAAARAALSLGAAEADYAVVYMPATVGQAPFVLLCDKRGALAAAVGPDLPDAAIANHLLDLVRRRTLGLHPSAGTISFRPGHEHPLLIVSQDGQPGQAVRSTRRRPVRQPAAPAVDGQPTGTITFESEDAPPPSPPAPRPAEEEDSADTVTFDPLPKLTGPLDFETAGPAAAAASRAARGQPAAGEEEPPAHSLLDDDIPDFSAGLDPAAIEAARKADEDAPPASAEDFQQAASKLFEPPETEEPDDAPPARDPMAVRRAERDAVARKNRSLAVIRRSARRRRRHAILATVAAVAVLGAGGFAAWYFLHNDLGARPAPRSYGTEAFDTTAGRYLRNAMERLEGIEGYLAFPGLEGRFLTAAGAQTPEGQQAGVCWASENWLGSATPSNTTIDCGDALQSLADEAAMAENTGFTLYLPGTTYRCKVVAVYYAEADGFHPAAYTDLSDYYTYLDFVLGIGTRSLYDTGATAGEDDHFLTLVGQSDTDGVQLCITGRLLTETESQTLATSISTNESALLTGAQYQASGRAAPDPGPLLAAQLDRYTAAGAAAAAEQSDSQTGGVTGGTTGLEDDLAALQQETDALIASTKDMMAGLSDIAGQIGAVETDLNQGAEGSVPSQTVPVDSLISTAPTSAPTAAPTEPPASSQEGQGDQTPAAEPTEQPAPTEAPASETISVTMNGTAQDMDLVTCLAMIAQNELGANAPAEAYKAQCVAAHCWILSQGGYPSVAGTTPGEAALAAAREVAHVLVTYNGQVCFTPYFASASTGTASAADVWGSAIPYLVAVDSPYDQSVASNWNTNGYNTGCARFSRQTLQDRILEMMGVDLSGVDPNSWFTILSTNEYGWVAQMQIGPNASGNDTCSGRWFRETLTAGCSVDGRSLRSQCFTVSYDADLDCFIFDVKGYGHGCGMSQWGAIGYAQNGWSYQDILTHYYPGTTLTSY</sequence>
<feature type="region of interest" description="Disordered" evidence="1">
    <location>
        <begin position="246"/>
        <end position="360"/>
    </location>
</feature>
<evidence type="ECO:0000313" key="3">
    <source>
        <dbReference type="EMBL" id="HJB41765.1"/>
    </source>
</evidence>
<reference evidence="3" key="2">
    <citation type="submission" date="2021-04" db="EMBL/GenBank/DDBJ databases">
        <authorList>
            <person name="Gilroy R."/>
        </authorList>
    </citation>
    <scope>NUCLEOTIDE SEQUENCE</scope>
    <source>
        <strain evidence="3">ChiBcec8-13705</strain>
    </source>
</reference>
<evidence type="ECO:0000313" key="4">
    <source>
        <dbReference type="Proteomes" id="UP000886803"/>
    </source>
</evidence>
<dbReference type="Proteomes" id="UP000886803">
    <property type="component" value="Unassembled WGS sequence"/>
</dbReference>
<feature type="region of interest" description="Disordered" evidence="1">
    <location>
        <begin position="784"/>
        <end position="825"/>
    </location>
</feature>
<dbReference type="NCBIfam" id="TIGR02669">
    <property type="entry name" value="SpoIID_LytB"/>
    <property type="match status" value="1"/>
</dbReference>
<feature type="transmembrane region" description="Helical" evidence="2">
    <location>
        <begin position="442"/>
        <end position="464"/>
    </location>
</feature>
<dbReference type="EMBL" id="DWYG01000067">
    <property type="protein sequence ID" value="HJB41765.1"/>
    <property type="molecule type" value="Genomic_DNA"/>
</dbReference>
<comment type="caution">
    <text evidence="3">The sequence shown here is derived from an EMBL/GenBank/DDBJ whole genome shotgun (WGS) entry which is preliminary data.</text>
</comment>
<keyword evidence="2" id="KW-1133">Transmembrane helix</keyword>
<reference evidence="3" key="1">
    <citation type="journal article" date="2021" name="PeerJ">
        <title>Extensive microbial diversity within the chicken gut microbiome revealed by metagenomics and culture.</title>
        <authorList>
            <person name="Gilroy R."/>
            <person name="Ravi A."/>
            <person name="Getino M."/>
            <person name="Pursley I."/>
            <person name="Horton D.L."/>
            <person name="Alikhan N.F."/>
            <person name="Baker D."/>
            <person name="Gharbi K."/>
            <person name="Hall N."/>
            <person name="Watson M."/>
            <person name="Adriaenssens E.M."/>
            <person name="Foster-Nyarko E."/>
            <person name="Jarju S."/>
            <person name="Secka A."/>
            <person name="Antonio M."/>
            <person name="Oren A."/>
            <person name="Chaudhuri R.R."/>
            <person name="La Ragione R."/>
            <person name="Hildebrand F."/>
            <person name="Pallen M.J."/>
        </authorList>
    </citation>
    <scope>NUCLEOTIDE SEQUENCE</scope>
    <source>
        <strain evidence="3">ChiBcec8-13705</strain>
    </source>
</reference>
<feature type="compositionally biased region" description="Pro residues" evidence="1">
    <location>
        <begin position="286"/>
        <end position="295"/>
    </location>
</feature>
<evidence type="ECO:0000256" key="1">
    <source>
        <dbReference type="SAM" id="MobiDB-lite"/>
    </source>
</evidence>
<dbReference type="InterPro" id="IPR013486">
    <property type="entry name" value="SpoIID/LytB"/>
</dbReference>
<keyword evidence="2" id="KW-0812">Transmembrane</keyword>